<evidence type="ECO:0000256" key="7">
    <source>
        <dbReference type="HAMAP-Rule" id="MF_00156"/>
    </source>
</evidence>
<dbReference type="STRING" id="454194.PYK22_00292"/>
<evidence type="ECO:0000256" key="10">
    <source>
        <dbReference type="PIRSR" id="PIRSR000388-3"/>
    </source>
</evidence>
<keyword evidence="7 10" id="KW-0479">Metal-binding</keyword>
<comment type="cofactor">
    <cofactor evidence="7 10">
        <name>Mg(2+)</name>
        <dbReference type="ChEBI" id="CHEBI:18420"/>
    </cofactor>
    <text evidence="7 10">Binds 1 Mg(2+) ion per subunit.</text>
</comment>
<dbReference type="InterPro" id="IPR003700">
    <property type="entry name" value="Pantoate_hydroxy_MeTrfase"/>
</dbReference>
<evidence type="ECO:0000256" key="9">
    <source>
        <dbReference type="PIRSR" id="PIRSR000388-2"/>
    </source>
</evidence>
<dbReference type="GO" id="GO:0032259">
    <property type="term" value="P:methylation"/>
    <property type="evidence" value="ECO:0007669"/>
    <property type="project" value="UniProtKB-KW"/>
</dbReference>
<evidence type="ECO:0000256" key="8">
    <source>
        <dbReference type="PIRSR" id="PIRSR000388-1"/>
    </source>
</evidence>
<evidence type="ECO:0000256" key="1">
    <source>
        <dbReference type="ARBA" id="ARBA00005033"/>
    </source>
</evidence>
<reference evidence="11 12" key="2">
    <citation type="submission" date="2015-01" db="EMBL/GenBank/DDBJ databases">
        <title>Complete genome sequence of Pyrinomonas methylaliphatogenes type strain K22T.</title>
        <authorList>
            <person name="Lee K.C.Y."/>
            <person name="Power J.F."/>
            <person name="Dunfield P.F."/>
            <person name="Morgan X.C."/>
            <person name="Huttenhower C."/>
            <person name="Stott M.B."/>
        </authorList>
    </citation>
    <scope>NUCLEOTIDE SEQUENCE [LARGE SCALE GENOMIC DNA]</scope>
    <source>
        <strain evidence="11 12">K22</strain>
    </source>
</reference>
<dbReference type="EC" id="2.1.2.11" evidence="7"/>
<name>A0A0B6WVI2_9BACT</name>
<feature type="binding site" evidence="7 10">
    <location>
        <position position="92"/>
    </location>
    <ligand>
        <name>Mg(2+)</name>
        <dbReference type="ChEBI" id="CHEBI:18420"/>
    </ligand>
</feature>
<feature type="binding site" evidence="7 9">
    <location>
        <position position="92"/>
    </location>
    <ligand>
        <name>3-methyl-2-oxobutanoate</name>
        <dbReference type="ChEBI" id="CHEBI:11851"/>
    </ligand>
</feature>
<organism evidence="11 12">
    <name type="scientific">Pyrinomonas methylaliphatogenes</name>
    <dbReference type="NCBI Taxonomy" id="454194"/>
    <lineage>
        <taxon>Bacteria</taxon>
        <taxon>Pseudomonadati</taxon>
        <taxon>Acidobacteriota</taxon>
        <taxon>Blastocatellia</taxon>
        <taxon>Blastocatellales</taxon>
        <taxon>Pyrinomonadaceae</taxon>
        <taxon>Pyrinomonas</taxon>
    </lineage>
</organism>
<dbReference type="UniPathway" id="UPA00028">
    <property type="reaction ID" value="UER00003"/>
</dbReference>
<dbReference type="NCBIfam" id="NF001452">
    <property type="entry name" value="PRK00311.1"/>
    <property type="match status" value="1"/>
</dbReference>
<dbReference type="PANTHER" id="PTHR20881:SF0">
    <property type="entry name" value="3-METHYL-2-OXOBUTANOATE HYDROXYMETHYLTRANSFERASE"/>
    <property type="match status" value="1"/>
</dbReference>
<protein>
    <recommendedName>
        <fullName evidence="7">3-methyl-2-oxobutanoate hydroxymethyltransferase</fullName>
        <ecNumber evidence="7">2.1.2.11</ecNumber>
    </recommendedName>
    <alternativeName>
        <fullName evidence="7">Ketopantoate hydroxymethyltransferase</fullName>
        <shortName evidence="7">KPHMT</shortName>
    </alternativeName>
</protein>
<dbReference type="FunFam" id="3.20.20.60:FF:000003">
    <property type="entry name" value="3-methyl-2-oxobutanoate hydroxymethyltransferase"/>
    <property type="match status" value="1"/>
</dbReference>
<reference evidence="11 12" key="1">
    <citation type="submission" date="2013-12" db="EMBL/GenBank/DDBJ databases">
        <authorList>
            <person name="Stott M."/>
        </authorList>
    </citation>
    <scope>NUCLEOTIDE SEQUENCE [LARGE SCALE GENOMIC DNA]</scope>
    <source>
        <strain evidence="11 12">K22</strain>
    </source>
</reference>
<dbReference type="RefSeq" id="WP_041973415.1">
    <property type="nucleotide sequence ID" value="NZ_CBXV010000001.1"/>
</dbReference>
<dbReference type="InterPro" id="IPR040442">
    <property type="entry name" value="Pyrv_kinase-like_dom_sf"/>
</dbReference>
<dbReference type="SUPFAM" id="SSF51621">
    <property type="entry name" value="Phosphoenolpyruvate/pyruvate domain"/>
    <property type="match status" value="1"/>
</dbReference>
<comment type="catalytic activity">
    <reaction evidence="7">
        <text>(6R)-5,10-methylene-5,6,7,8-tetrahydrofolate + 3-methyl-2-oxobutanoate + H2O = 2-dehydropantoate + (6S)-5,6,7,8-tetrahydrofolate</text>
        <dbReference type="Rhea" id="RHEA:11824"/>
        <dbReference type="ChEBI" id="CHEBI:11561"/>
        <dbReference type="ChEBI" id="CHEBI:11851"/>
        <dbReference type="ChEBI" id="CHEBI:15377"/>
        <dbReference type="ChEBI" id="CHEBI:15636"/>
        <dbReference type="ChEBI" id="CHEBI:57453"/>
        <dbReference type="EC" id="2.1.2.11"/>
    </reaction>
</comment>
<evidence type="ECO:0000256" key="5">
    <source>
        <dbReference type="ARBA" id="ARBA00022679"/>
    </source>
</evidence>
<dbReference type="AlphaFoldDB" id="A0A0B6WVI2"/>
<feature type="binding site" evidence="7 9">
    <location>
        <position position="122"/>
    </location>
    <ligand>
        <name>3-methyl-2-oxobutanoate</name>
        <dbReference type="ChEBI" id="CHEBI:11851"/>
    </ligand>
</feature>
<accession>A0A0B6WVI2</accession>
<dbReference type="GO" id="GO:0003864">
    <property type="term" value="F:3-methyl-2-oxobutanoate hydroxymethyltransferase activity"/>
    <property type="evidence" value="ECO:0007669"/>
    <property type="project" value="UniProtKB-UniRule"/>
</dbReference>
<dbReference type="CDD" id="cd06557">
    <property type="entry name" value="KPHMT-like"/>
    <property type="match status" value="1"/>
</dbReference>
<sequence length="302" mass="33219">MAYFKQQRPEKVTVPSLRASKERGEKLVCLTAYDYPTARIIDEAGVEIVLVGDSLGNVVLGYENTIPVTLDEMVSATRAVRRGVTRALLVADMPYGSYHTGADDAVRAALRLIKEGGAEAVKLEGGRKRLQLIERLIAEEIPVMGHIGLTPQSVNQLGGFRLQGKTLEAARALIEDARALEAAGVFSIVLELVPREVARIITEAVKIPTIGIGAGPHCDIQVLVIHDLIGLSFTENRKPRFVRQYANMRQIMTEAISRFAEDVRSGSYPAEDESYAVSPETAAELELLLNEERIEDREQRTI</sequence>
<dbReference type="Pfam" id="PF02548">
    <property type="entry name" value="Pantoate_transf"/>
    <property type="match status" value="1"/>
</dbReference>
<dbReference type="HAMAP" id="MF_00156">
    <property type="entry name" value="PanB"/>
    <property type="match status" value="1"/>
</dbReference>
<dbReference type="PIRSF" id="PIRSF000388">
    <property type="entry name" value="Pantoate_hydroxy_MeTrfase"/>
    <property type="match status" value="1"/>
</dbReference>
<gene>
    <name evidence="7" type="primary">panB</name>
    <name evidence="11" type="ORF">PYK22_00292</name>
</gene>
<evidence type="ECO:0000256" key="2">
    <source>
        <dbReference type="ARBA" id="ARBA00008676"/>
    </source>
</evidence>
<keyword evidence="5 7" id="KW-0808">Transferase</keyword>
<feature type="binding site" evidence="7 10">
    <location>
        <position position="53"/>
    </location>
    <ligand>
        <name>Mg(2+)</name>
        <dbReference type="ChEBI" id="CHEBI:18420"/>
    </ligand>
</feature>
<dbReference type="GO" id="GO:0015940">
    <property type="term" value="P:pantothenate biosynthetic process"/>
    <property type="evidence" value="ECO:0007669"/>
    <property type="project" value="UniProtKB-UniRule"/>
</dbReference>
<dbReference type="Proteomes" id="UP000031518">
    <property type="component" value="Unassembled WGS sequence"/>
</dbReference>
<dbReference type="OrthoDB" id="9781789at2"/>
<keyword evidence="11" id="KW-0489">Methyltransferase</keyword>
<evidence type="ECO:0000313" key="11">
    <source>
        <dbReference type="EMBL" id="CDM64299.1"/>
    </source>
</evidence>
<comment type="subcellular location">
    <subcellularLocation>
        <location evidence="7">Cytoplasm</location>
    </subcellularLocation>
</comment>
<dbReference type="GO" id="GO:0005737">
    <property type="term" value="C:cytoplasm"/>
    <property type="evidence" value="ECO:0007669"/>
    <property type="project" value="UniProtKB-SubCell"/>
</dbReference>
<dbReference type="NCBIfam" id="TIGR00222">
    <property type="entry name" value="panB"/>
    <property type="match status" value="1"/>
</dbReference>
<keyword evidence="12" id="KW-1185">Reference proteome</keyword>
<comment type="function">
    <text evidence="6 7">Catalyzes the reversible reaction in which hydroxymethyl group from 5,10-methylenetetrahydrofolate is transferred onto alpha-ketoisovalerate to form ketopantoate.</text>
</comment>
<keyword evidence="7 10" id="KW-0460">Magnesium</keyword>
<comment type="subunit">
    <text evidence="3 7">Homodecamer; pentamer of dimers.</text>
</comment>
<feature type="binding site" evidence="7 9">
    <location>
        <begin position="53"/>
        <end position="54"/>
    </location>
    <ligand>
        <name>3-methyl-2-oxobutanoate</name>
        <dbReference type="ChEBI" id="CHEBI:11851"/>
    </ligand>
</feature>
<dbReference type="GO" id="GO:0000287">
    <property type="term" value="F:magnesium ion binding"/>
    <property type="evidence" value="ECO:0007669"/>
    <property type="project" value="TreeGrafter"/>
</dbReference>
<dbReference type="EMBL" id="CBXV010000001">
    <property type="protein sequence ID" value="CDM64299.1"/>
    <property type="molecule type" value="Genomic_DNA"/>
</dbReference>
<dbReference type="GO" id="GO:0008168">
    <property type="term" value="F:methyltransferase activity"/>
    <property type="evidence" value="ECO:0007669"/>
    <property type="project" value="UniProtKB-KW"/>
</dbReference>
<comment type="pathway">
    <text evidence="1 7">Cofactor biosynthesis; (R)-pantothenate biosynthesis; (R)-pantoate from 3-methyl-2-oxobutanoate: step 1/2.</text>
</comment>
<evidence type="ECO:0000256" key="3">
    <source>
        <dbReference type="ARBA" id="ARBA00011424"/>
    </source>
</evidence>
<proteinExistence type="inferred from homology"/>
<evidence type="ECO:0000256" key="6">
    <source>
        <dbReference type="ARBA" id="ARBA00056497"/>
    </source>
</evidence>
<dbReference type="InterPro" id="IPR015813">
    <property type="entry name" value="Pyrv/PenolPyrv_kinase-like_dom"/>
</dbReference>
<evidence type="ECO:0000256" key="4">
    <source>
        <dbReference type="ARBA" id="ARBA00022655"/>
    </source>
</evidence>
<feature type="active site" description="Proton acceptor" evidence="7 8">
    <location>
        <position position="191"/>
    </location>
</feature>
<feature type="binding site" evidence="7 10">
    <location>
        <position position="124"/>
    </location>
    <ligand>
        <name>Mg(2+)</name>
        <dbReference type="ChEBI" id="CHEBI:18420"/>
    </ligand>
</feature>
<evidence type="ECO:0000313" key="12">
    <source>
        <dbReference type="Proteomes" id="UP000031518"/>
    </source>
</evidence>
<keyword evidence="4 7" id="KW-0566">Pantothenate biosynthesis</keyword>
<dbReference type="PANTHER" id="PTHR20881">
    <property type="entry name" value="3-METHYL-2-OXOBUTANOATE HYDROXYMETHYLTRANSFERASE"/>
    <property type="match status" value="1"/>
</dbReference>
<keyword evidence="7" id="KW-0963">Cytoplasm</keyword>
<dbReference type="Gene3D" id="3.20.20.60">
    <property type="entry name" value="Phosphoenolpyruvate-binding domains"/>
    <property type="match status" value="1"/>
</dbReference>
<comment type="similarity">
    <text evidence="2 7">Belongs to the PanB family.</text>
</comment>